<gene>
    <name evidence="1" type="ORF">OsJ_28829</name>
</gene>
<dbReference type="Proteomes" id="UP000007752">
    <property type="component" value="Chromosome 9"/>
</dbReference>
<reference evidence="1" key="2">
    <citation type="submission" date="2008-12" db="EMBL/GenBank/DDBJ databases">
        <title>Improved gene annotation of the rice (Oryza sativa) genomes.</title>
        <authorList>
            <person name="Wang J."/>
            <person name="Li R."/>
            <person name="Fan W."/>
            <person name="Huang Q."/>
            <person name="Zhang J."/>
            <person name="Zhou Y."/>
            <person name="Hu Y."/>
            <person name="Zi S."/>
            <person name="Li J."/>
            <person name="Ni P."/>
            <person name="Zheng H."/>
            <person name="Zhang Y."/>
            <person name="Zhao M."/>
            <person name="Hao Q."/>
            <person name="McDermott J."/>
            <person name="Samudrala R."/>
            <person name="Kristiansen K."/>
            <person name="Wong G.K.-S."/>
        </authorList>
    </citation>
    <scope>NUCLEOTIDE SEQUENCE</scope>
</reference>
<sequence>MVRVMQNHCNMKRCNDIMDMPTRRGLSELLEGESEMHCDRLVHRTELNEILQIVGYTIPLGRKLYNFQK</sequence>
<evidence type="ECO:0000313" key="1">
    <source>
        <dbReference type="EMBL" id="EAZ44211.1"/>
    </source>
</evidence>
<proteinExistence type="predicted"/>
<organism evidence="1">
    <name type="scientific">Oryza sativa subsp. japonica</name>
    <name type="common">Rice</name>
    <dbReference type="NCBI Taxonomy" id="39947"/>
    <lineage>
        <taxon>Eukaryota</taxon>
        <taxon>Viridiplantae</taxon>
        <taxon>Streptophyta</taxon>
        <taxon>Embryophyta</taxon>
        <taxon>Tracheophyta</taxon>
        <taxon>Spermatophyta</taxon>
        <taxon>Magnoliopsida</taxon>
        <taxon>Liliopsida</taxon>
        <taxon>Poales</taxon>
        <taxon>Poaceae</taxon>
        <taxon>BOP clade</taxon>
        <taxon>Oryzoideae</taxon>
        <taxon>Oryzeae</taxon>
        <taxon>Oryzinae</taxon>
        <taxon>Oryza</taxon>
        <taxon>Oryza sativa</taxon>
    </lineage>
</organism>
<protein>
    <submittedName>
        <fullName evidence="1">Uncharacterized protein</fullName>
    </submittedName>
</protein>
<reference evidence="1" key="1">
    <citation type="journal article" date="2005" name="PLoS Biol.">
        <title>The genomes of Oryza sativa: a history of duplications.</title>
        <authorList>
            <person name="Yu J."/>
            <person name="Wang J."/>
            <person name="Lin W."/>
            <person name="Li S."/>
            <person name="Li H."/>
            <person name="Zhou J."/>
            <person name="Ni P."/>
            <person name="Dong W."/>
            <person name="Hu S."/>
            <person name="Zeng C."/>
            <person name="Zhang J."/>
            <person name="Zhang Y."/>
            <person name="Li R."/>
            <person name="Xu Z."/>
            <person name="Li S."/>
            <person name="Li X."/>
            <person name="Zheng H."/>
            <person name="Cong L."/>
            <person name="Lin L."/>
            <person name="Yin J."/>
            <person name="Geng J."/>
            <person name="Li G."/>
            <person name="Shi J."/>
            <person name="Liu J."/>
            <person name="Lv H."/>
            <person name="Li J."/>
            <person name="Wang J."/>
            <person name="Deng Y."/>
            <person name="Ran L."/>
            <person name="Shi X."/>
            <person name="Wang X."/>
            <person name="Wu Q."/>
            <person name="Li C."/>
            <person name="Ren X."/>
            <person name="Wang J."/>
            <person name="Wang X."/>
            <person name="Li D."/>
            <person name="Liu D."/>
            <person name="Zhang X."/>
            <person name="Ji Z."/>
            <person name="Zhao W."/>
            <person name="Sun Y."/>
            <person name="Zhang Z."/>
            <person name="Bao J."/>
            <person name="Han Y."/>
            <person name="Dong L."/>
            <person name="Ji J."/>
            <person name="Chen P."/>
            <person name="Wu S."/>
            <person name="Liu J."/>
            <person name="Xiao Y."/>
            <person name="Bu D."/>
            <person name="Tan J."/>
            <person name="Yang L."/>
            <person name="Ye C."/>
            <person name="Zhang J."/>
            <person name="Xu J."/>
            <person name="Zhou Y."/>
            <person name="Yu Y."/>
            <person name="Zhang B."/>
            <person name="Zhuang S."/>
            <person name="Wei H."/>
            <person name="Liu B."/>
            <person name="Lei M."/>
            <person name="Yu H."/>
            <person name="Li Y."/>
            <person name="Xu H."/>
            <person name="Wei S."/>
            <person name="He X."/>
            <person name="Fang L."/>
            <person name="Zhang Z."/>
            <person name="Zhang Y."/>
            <person name="Huang X."/>
            <person name="Su Z."/>
            <person name="Tong W."/>
            <person name="Li J."/>
            <person name="Tong Z."/>
            <person name="Li S."/>
            <person name="Ye J."/>
            <person name="Wang L."/>
            <person name="Fang L."/>
            <person name="Lei T."/>
            <person name="Chen C."/>
            <person name="Chen H."/>
            <person name="Xu Z."/>
            <person name="Li H."/>
            <person name="Huang H."/>
            <person name="Zhang F."/>
            <person name="Xu H."/>
            <person name="Li N."/>
            <person name="Zhao C."/>
            <person name="Li S."/>
            <person name="Dong L."/>
            <person name="Huang Y."/>
            <person name="Li L."/>
            <person name="Xi Y."/>
            <person name="Qi Q."/>
            <person name="Li W."/>
            <person name="Zhang B."/>
            <person name="Hu W."/>
            <person name="Zhang Y."/>
            <person name="Tian X."/>
            <person name="Jiao Y."/>
            <person name="Liang X."/>
            <person name="Jin J."/>
            <person name="Gao L."/>
            <person name="Zheng W."/>
            <person name="Hao B."/>
            <person name="Liu S."/>
            <person name="Wang W."/>
            <person name="Yuan L."/>
            <person name="Cao M."/>
            <person name="McDermott J."/>
            <person name="Samudrala R."/>
            <person name="Wang J."/>
            <person name="Wong G.K."/>
            <person name="Yang H."/>
        </authorList>
    </citation>
    <scope>NUCLEOTIDE SEQUENCE [LARGE SCALE GENOMIC DNA]</scope>
</reference>
<dbReference type="AlphaFoldDB" id="A3BXC2"/>
<dbReference type="EMBL" id="CM000146">
    <property type="protein sequence ID" value="EAZ44211.1"/>
    <property type="molecule type" value="Genomic_DNA"/>
</dbReference>
<accession>A3BXC2</accession>
<name>A3BXC2_ORYSJ</name>